<dbReference type="PANTHER" id="PTHR46796">
    <property type="entry name" value="HTH-TYPE TRANSCRIPTIONAL ACTIVATOR RHAS-RELATED"/>
    <property type="match status" value="1"/>
</dbReference>
<reference evidence="5 6" key="1">
    <citation type="submission" date="2018-12" db="EMBL/GenBank/DDBJ databases">
        <authorList>
            <person name="Yang E."/>
        </authorList>
    </citation>
    <scope>NUCLEOTIDE SEQUENCE [LARGE SCALE GENOMIC DNA]</scope>
    <source>
        <strain evidence="5 6">SOD</strain>
    </source>
</reference>
<dbReference type="SMART" id="SM00342">
    <property type="entry name" value="HTH_ARAC"/>
    <property type="match status" value="1"/>
</dbReference>
<evidence type="ECO:0000256" key="1">
    <source>
        <dbReference type="ARBA" id="ARBA00023015"/>
    </source>
</evidence>
<dbReference type="Pfam" id="PF12833">
    <property type="entry name" value="HTH_18"/>
    <property type="match status" value="1"/>
</dbReference>
<name>A0A430HPM4_9BURK</name>
<keyword evidence="6" id="KW-1185">Reference proteome</keyword>
<dbReference type="PROSITE" id="PS01124">
    <property type="entry name" value="HTH_ARAC_FAMILY_2"/>
    <property type="match status" value="1"/>
</dbReference>
<evidence type="ECO:0000256" key="3">
    <source>
        <dbReference type="ARBA" id="ARBA00023163"/>
    </source>
</evidence>
<dbReference type="InterPro" id="IPR050204">
    <property type="entry name" value="AraC_XylS_family_regulators"/>
</dbReference>
<keyword evidence="2" id="KW-0238">DNA-binding</keyword>
<evidence type="ECO:0000313" key="5">
    <source>
        <dbReference type="EMBL" id="RSZ59465.1"/>
    </source>
</evidence>
<organism evidence="5 6">
    <name type="scientific">Massilia atriviolacea</name>
    <dbReference type="NCBI Taxonomy" id="2495579"/>
    <lineage>
        <taxon>Bacteria</taxon>
        <taxon>Pseudomonadati</taxon>
        <taxon>Pseudomonadota</taxon>
        <taxon>Betaproteobacteria</taxon>
        <taxon>Burkholderiales</taxon>
        <taxon>Oxalobacteraceae</taxon>
        <taxon>Telluria group</taxon>
        <taxon>Massilia</taxon>
    </lineage>
</organism>
<proteinExistence type="predicted"/>
<dbReference type="InterPro" id="IPR018060">
    <property type="entry name" value="HTH_AraC"/>
</dbReference>
<evidence type="ECO:0000256" key="2">
    <source>
        <dbReference type="ARBA" id="ARBA00023125"/>
    </source>
</evidence>
<gene>
    <name evidence="5" type="ORF">EJB06_09950</name>
</gene>
<dbReference type="PANTHER" id="PTHR46796:SF15">
    <property type="entry name" value="BLL1074 PROTEIN"/>
    <property type="match status" value="1"/>
</dbReference>
<dbReference type="OrthoDB" id="9809338at2"/>
<dbReference type="Proteomes" id="UP000278085">
    <property type="component" value="Unassembled WGS sequence"/>
</dbReference>
<sequence>MVLYQEYPPHPALAPYLACLWTCQVFPGARPVTHRVLPDNCMDILWQDVATLSRVSGMMSTVIHVPVHQPVRTIAARFKAGAAAHFFTMPLHQLADQHPLLDALWDGATARRFTDALWSRPLSDSEAVATVERLLLQRLRRAANVARPGLAEAAIAAIERSHGSVRIETLAAQLGVSRQHLSSQFRARVGLGAKQFARVCRFRQASARIRAAIDPHQLDWTSLALELGYYDQPHLIHEFRELSGSTPESFATRT</sequence>
<feature type="domain" description="HTH araC/xylS-type" evidence="4">
    <location>
        <begin position="152"/>
        <end position="253"/>
    </location>
</feature>
<dbReference type="Gene3D" id="1.10.10.60">
    <property type="entry name" value="Homeodomain-like"/>
    <property type="match status" value="1"/>
</dbReference>
<keyword evidence="1" id="KW-0805">Transcription regulation</keyword>
<dbReference type="Pfam" id="PF20240">
    <property type="entry name" value="DUF6597"/>
    <property type="match status" value="1"/>
</dbReference>
<dbReference type="InterPro" id="IPR046532">
    <property type="entry name" value="DUF6597"/>
</dbReference>
<dbReference type="EMBL" id="RXLQ01000004">
    <property type="protein sequence ID" value="RSZ59465.1"/>
    <property type="molecule type" value="Genomic_DNA"/>
</dbReference>
<comment type="caution">
    <text evidence="5">The sequence shown here is derived from an EMBL/GenBank/DDBJ whole genome shotgun (WGS) entry which is preliminary data.</text>
</comment>
<keyword evidence="3" id="KW-0804">Transcription</keyword>
<dbReference type="GO" id="GO:0043565">
    <property type="term" value="F:sequence-specific DNA binding"/>
    <property type="evidence" value="ECO:0007669"/>
    <property type="project" value="InterPro"/>
</dbReference>
<protein>
    <submittedName>
        <fullName evidence="5">Helix-turn-helix domain-containing protein</fullName>
    </submittedName>
</protein>
<evidence type="ECO:0000313" key="6">
    <source>
        <dbReference type="Proteomes" id="UP000278085"/>
    </source>
</evidence>
<evidence type="ECO:0000259" key="4">
    <source>
        <dbReference type="PROSITE" id="PS01124"/>
    </source>
</evidence>
<accession>A0A430HPM4</accession>
<dbReference type="GO" id="GO:0003700">
    <property type="term" value="F:DNA-binding transcription factor activity"/>
    <property type="evidence" value="ECO:0007669"/>
    <property type="project" value="InterPro"/>
</dbReference>
<dbReference type="AlphaFoldDB" id="A0A430HPM4"/>
<dbReference type="RefSeq" id="WP_126073836.1">
    <property type="nucleotide sequence ID" value="NZ_CP051166.1"/>
</dbReference>